<name>A0A8H4Q9V5_9HYPO</name>
<evidence type="ECO:0000313" key="2">
    <source>
        <dbReference type="EMBL" id="KAF4591860.1"/>
    </source>
</evidence>
<proteinExistence type="predicted"/>
<protein>
    <submittedName>
        <fullName evidence="2">Uncharacterized protein</fullName>
    </submittedName>
</protein>
<dbReference type="EMBL" id="JAACLJ010000002">
    <property type="protein sequence ID" value="KAF4591860.1"/>
    <property type="molecule type" value="Genomic_DNA"/>
</dbReference>
<feature type="region of interest" description="Disordered" evidence="1">
    <location>
        <begin position="40"/>
        <end position="88"/>
    </location>
</feature>
<accession>A0A8H4Q9V5</accession>
<organism evidence="2 3">
    <name type="scientific">Ophiocordyceps camponoti-floridani</name>
    <dbReference type="NCBI Taxonomy" id="2030778"/>
    <lineage>
        <taxon>Eukaryota</taxon>
        <taxon>Fungi</taxon>
        <taxon>Dikarya</taxon>
        <taxon>Ascomycota</taxon>
        <taxon>Pezizomycotina</taxon>
        <taxon>Sordariomycetes</taxon>
        <taxon>Hypocreomycetidae</taxon>
        <taxon>Hypocreales</taxon>
        <taxon>Ophiocordycipitaceae</taxon>
        <taxon>Ophiocordyceps</taxon>
    </lineage>
</organism>
<keyword evidence="3" id="KW-1185">Reference proteome</keyword>
<evidence type="ECO:0000256" key="1">
    <source>
        <dbReference type="SAM" id="MobiDB-lite"/>
    </source>
</evidence>
<feature type="compositionally biased region" description="Pro residues" evidence="1">
    <location>
        <begin position="49"/>
        <end position="60"/>
    </location>
</feature>
<reference evidence="2 3" key="1">
    <citation type="journal article" date="2020" name="G3 (Bethesda)">
        <title>Genetic Underpinnings of Host Manipulation by Ophiocordyceps as Revealed by Comparative Transcriptomics.</title>
        <authorList>
            <person name="Will I."/>
            <person name="Das B."/>
            <person name="Trinh T."/>
            <person name="Brachmann A."/>
            <person name="Ohm R.A."/>
            <person name="de Bekker C."/>
        </authorList>
    </citation>
    <scope>NUCLEOTIDE SEQUENCE [LARGE SCALE GENOMIC DNA]</scope>
    <source>
        <strain evidence="2 3">EC05</strain>
    </source>
</reference>
<evidence type="ECO:0000313" key="3">
    <source>
        <dbReference type="Proteomes" id="UP000562929"/>
    </source>
</evidence>
<gene>
    <name evidence="2" type="ORF">GQ602_002159</name>
</gene>
<comment type="caution">
    <text evidence="2">The sequence shown here is derived from an EMBL/GenBank/DDBJ whole genome shotgun (WGS) entry which is preliminary data.</text>
</comment>
<sequence>MHTGSSSAKQSRTGRLEVGSGLAPVWLRFVRITWSAVSAPSHHHDFIPPTGPSPKPPSLPPDQACLSPRPALSARQCRARAPDRGPAR</sequence>
<dbReference type="AlphaFoldDB" id="A0A8H4Q9V5"/>
<dbReference type="Proteomes" id="UP000562929">
    <property type="component" value="Unassembled WGS sequence"/>
</dbReference>